<dbReference type="RefSeq" id="WP_024732159.1">
    <property type="nucleotide sequence ID" value="NZ_CALBAT010000020.1"/>
</dbReference>
<proteinExistence type="predicted"/>
<dbReference type="Pfam" id="PF10646">
    <property type="entry name" value="Germane"/>
    <property type="match status" value="2"/>
</dbReference>
<reference evidence="2 3" key="1">
    <citation type="submission" date="2018-08" db="EMBL/GenBank/DDBJ databases">
        <title>A genome reference for cultivated species of the human gut microbiota.</title>
        <authorList>
            <person name="Zou Y."/>
            <person name="Xue W."/>
            <person name="Luo G."/>
        </authorList>
    </citation>
    <scope>NUCLEOTIDE SEQUENCE [LARGE SCALE GENOMIC DNA]</scope>
    <source>
        <strain evidence="2 3">AF37-2AT</strain>
    </source>
</reference>
<evidence type="ECO:0000313" key="3">
    <source>
        <dbReference type="Proteomes" id="UP000261080"/>
    </source>
</evidence>
<organism evidence="2 3">
    <name type="scientific">Sellimonas intestinalis</name>
    <dbReference type="NCBI Taxonomy" id="1653434"/>
    <lineage>
        <taxon>Bacteria</taxon>
        <taxon>Bacillati</taxon>
        <taxon>Bacillota</taxon>
        <taxon>Clostridia</taxon>
        <taxon>Lachnospirales</taxon>
        <taxon>Lachnospiraceae</taxon>
        <taxon>Sellimonas</taxon>
    </lineage>
</organism>
<dbReference type="PROSITE" id="PS51257">
    <property type="entry name" value="PROKAR_LIPOPROTEIN"/>
    <property type="match status" value="1"/>
</dbReference>
<feature type="domain" description="GerMN" evidence="1">
    <location>
        <begin position="62"/>
        <end position="148"/>
    </location>
</feature>
<dbReference type="GeneID" id="97192237"/>
<name>A0A3E3K1P7_9FIRM</name>
<sequence length="313" mass="34896">MKRKKDVSFLLVLLLAFGLLSGCGRGEQVKQSGFGLYYLSADKTDLVKVSAEKEGKTKEEQIKHVLDVLQKPKEESEDYQSPFIKDVSVKEFEVDGKQVDLSFNEKYRSLDTTEEVLLRAAVVKSLVQISGIQYVSFYIEREPLLRSDKMPVGLMSSEDFVQNVGSSLHFYQSTSLTLYFANKAGDGLVKETVNNVRYNSNISMERLVIEQLLKGPSSSGAYETLPANTKILSVSTKDQICYVNFDQELMNMKSNVKPEILIYSIVNSIVESGTAGQVQISINGESDIRFGQSVPLDQPLSRNLDLVEGEGKD</sequence>
<evidence type="ECO:0000259" key="1">
    <source>
        <dbReference type="SMART" id="SM00909"/>
    </source>
</evidence>
<dbReference type="InterPro" id="IPR019606">
    <property type="entry name" value="GerMN"/>
</dbReference>
<gene>
    <name evidence="2" type="ORF">DW016_09035</name>
</gene>
<dbReference type="SMART" id="SM00909">
    <property type="entry name" value="Germane"/>
    <property type="match status" value="2"/>
</dbReference>
<dbReference type="OrthoDB" id="9809406at2"/>
<evidence type="ECO:0000313" key="2">
    <source>
        <dbReference type="EMBL" id="RGE87070.1"/>
    </source>
</evidence>
<feature type="domain" description="GerMN" evidence="1">
    <location>
        <begin position="205"/>
        <end position="291"/>
    </location>
</feature>
<dbReference type="AlphaFoldDB" id="A0A3E3K1P7"/>
<accession>A0A3E3K1P7</accession>
<dbReference type="Proteomes" id="UP000261080">
    <property type="component" value="Unassembled WGS sequence"/>
</dbReference>
<dbReference type="EMBL" id="QVLX01000004">
    <property type="protein sequence ID" value="RGE87070.1"/>
    <property type="molecule type" value="Genomic_DNA"/>
</dbReference>
<protein>
    <recommendedName>
        <fullName evidence="1">GerMN domain-containing protein</fullName>
    </recommendedName>
</protein>
<keyword evidence="3" id="KW-1185">Reference proteome</keyword>
<comment type="caution">
    <text evidence="2">The sequence shown here is derived from an EMBL/GenBank/DDBJ whole genome shotgun (WGS) entry which is preliminary data.</text>
</comment>